<dbReference type="AlphaFoldDB" id="Q2SQ24"/>
<organism evidence="7 8">
    <name type="scientific">Hahella chejuensis (strain KCTC 2396)</name>
    <dbReference type="NCBI Taxonomy" id="349521"/>
    <lineage>
        <taxon>Bacteria</taxon>
        <taxon>Pseudomonadati</taxon>
        <taxon>Pseudomonadota</taxon>
        <taxon>Gammaproteobacteria</taxon>
        <taxon>Oceanospirillales</taxon>
        <taxon>Hahellaceae</taxon>
        <taxon>Hahella</taxon>
    </lineage>
</organism>
<dbReference type="eggNOG" id="COG2230">
    <property type="taxonomic scope" value="Bacteria"/>
</dbReference>
<evidence type="ECO:0000256" key="5">
    <source>
        <dbReference type="ARBA" id="ARBA00023098"/>
    </source>
</evidence>
<dbReference type="CDD" id="cd02440">
    <property type="entry name" value="AdoMet_MTases"/>
    <property type="match status" value="1"/>
</dbReference>
<dbReference type="InterPro" id="IPR050723">
    <property type="entry name" value="CFA/CMAS"/>
</dbReference>
<comment type="similarity">
    <text evidence="1">Belongs to the CFA/CMAS family.</text>
</comment>
<keyword evidence="2 7" id="KW-0489">Methyltransferase</keyword>
<evidence type="ECO:0000256" key="3">
    <source>
        <dbReference type="ARBA" id="ARBA00022679"/>
    </source>
</evidence>
<accession>Q2SQ24</accession>
<feature type="active site" evidence="6">
    <location>
        <position position="385"/>
    </location>
</feature>
<dbReference type="GO" id="GO:0032259">
    <property type="term" value="P:methylation"/>
    <property type="evidence" value="ECO:0007669"/>
    <property type="project" value="UniProtKB-KW"/>
</dbReference>
<dbReference type="Proteomes" id="UP000000238">
    <property type="component" value="Chromosome"/>
</dbReference>
<dbReference type="InterPro" id="IPR003333">
    <property type="entry name" value="CMAS"/>
</dbReference>
<dbReference type="STRING" id="349521.HCH_00338"/>
<dbReference type="RefSeq" id="WP_011394327.1">
    <property type="nucleotide sequence ID" value="NC_007645.1"/>
</dbReference>
<dbReference type="GO" id="GO:0008168">
    <property type="term" value="F:methyltransferase activity"/>
    <property type="evidence" value="ECO:0007669"/>
    <property type="project" value="UniProtKB-KW"/>
</dbReference>
<dbReference type="PIRSF" id="PIRSF003085">
    <property type="entry name" value="CMAS"/>
    <property type="match status" value="1"/>
</dbReference>
<evidence type="ECO:0000313" key="8">
    <source>
        <dbReference type="Proteomes" id="UP000000238"/>
    </source>
</evidence>
<keyword evidence="8" id="KW-1185">Reference proteome</keyword>
<name>Q2SQ24_HAHCH</name>
<protein>
    <submittedName>
        <fullName evidence="7">Cyclopropane fatty acid synthase and related methyltransferase</fullName>
    </submittedName>
</protein>
<dbReference type="OrthoDB" id="9782855at2"/>
<dbReference type="KEGG" id="hch:HCH_00338"/>
<sequence>MWASAISKPLLLPERFWKQALYRLCSGIQGGELELRGDGESRVFGAPGRDALRARIDVANPDFYRIALTGGVNGLSEAWMAGAWTSPDLTALVRLLLRNRARLEQLESGMARLPGALSKLWHSFNRNTLQGSRKNIAAHYDLGNDFFHLFLDESMMYSSAVYVTGEESLEQASKAKLERICRKLALTPNDHLLEIGSGWGGMALYAAREYGCKVTTATISIEQHTAVVEQVRQAGLQDRVTVLLQDYRKLEGRYDKVVSIEMVEAVGHQFLDGYFRQISGLLKDDGLGLIQAITIDDNRYEKALRHVDFIKRYIFPGSFIPCVSVLTQSAANAGLRLFNLEDIGESYALTLQEWRSRFLKSLPQVRAQGFDERFIRMWEFYLCYCEGGFRERAISNVQMLFAKPDSRRGQWL</sequence>
<keyword evidence="5" id="KW-0443">Lipid metabolism</keyword>
<dbReference type="InterPro" id="IPR029063">
    <property type="entry name" value="SAM-dependent_MTases_sf"/>
</dbReference>
<reference evidence="7 8" key="1">
    <citation type="journal article" date="2005" name="Nucleic Acids Res.">
        <title>Genomic blueprint of Hahella chejuensis, a marine microbe producing an algicidal agent.</title>
        <authorList>
            <person name="Jeong H."/>
            <person name="Yim J.H."/>
            <person name="Lee C."/>
            <person name="Choi S.-H."/>
            <person name="Park Y.K."/>
            <person name="Yoon S.H."/>
            <person name="Hur C.-G."/>
            <person name="Kang H.-Y."/>
            <person name="Kim D."/>
            <person name="Lee H.H."/>
            <person name="Park K.H."/>
            <person name="Park S.-H."/>
            <person name="Park H.-S."/>
            <person name="Lee H.K."/>
            <person name="Oh T.K."/>
            <person name="Kim J.F."/>
        </authorList>
    </citation>
    <scope>NUCLEOTIDE SEQUENCE [LARGE SCALE GENOMIC DNA]</scope>
    <source>
        <strain evidence="7 8">KCTC 2396</strain>
    </source>
</reference>
<keyword evidence="3 7" id="KW-0808">Transferase</keyword>
<dbReference type="HOGENOM" id="CLU_026434_0_2_6"/>
<dbReference type="GO" id="GO:0008610">
    <property type="term" value="P:lipid biosynthetic process"/>
    <property type="evidence" value="ECO:0007669"/>
    <property type="project" value="InterPro"/>
</dbReference>
<dbReference type="SUPFAM" id="SSF53335">
    <property type="entry name" value="S-adenosyl-L-methionine-dependent methyltransferases"/>
    <property type="match status" value="1"/>
</dbReference>
<dbReference type="PANTHER" id="PTHR43667:SF2">
    <property type="entry name" value="FATTY ACID C-METHYL TRANSFERASE"/>
    <property type="match status" value="1"/>
</dbReference>
<keyword evidence="4" id="KW-0949">S-adenosyl-L-methionine</keyword>
<proteinExistence type="inferred from homology"/>
<dbReference type="Gene3D" id="3.40.50.150">
    <property type="entry name" value="Vaccinia Virus protein VP39"/>
    <property type="match status" value="1"/>
</dbReference>
<evidence type="ECO:0000256" key="1">
    <source>
        <dbReference type="ARBA" id="ARBA00010815"/>
    </source>
</evidence>
<evidence type="ECO:0000256" key="2">
    <source>
        <dbReference type="ARBA" id="ARBA00022603"/>
    </source>
</evidence>
<evidence type="ECO:0000313" key="7">
    <source>
        <dbReference type="EMBL" id="ABC27250.1"/>
    </source>
</evidence>
<dbReference type="PANTHER" id="PTHR43667">
    <property type="entry name" value="CYCLOPROPANE-FATTY-ACYL-PHOSPHOLIPID SYNTHASE"/>
    <property type="match status" value="1"/>
</dbReference>
<gene>
    <name evidence="7" type="ordered locus">HCH_00338</name>
</gene>
<evidence type="ECO:0000256" key="4">
    <source>
        <dbReference type="ARBA" id="ARBA00022691"/>
    </source>
</evidence>
<dbReference type="EMBL" id="CP000155">
    <property type="protein sequence ID" value="ABC27250.1"/>
    <property type="molecule type" value="Genomic_DNA"/>
</dbReference>
<evidence type="ECO:0000256" key="6">
    <source>
        <dbReference type="PIRSR" id="PIRSR003085-1"/>
    </source>
</evidence>
<dbReference type="Pfam" id="PF02353">
    <property type="entry name" value="CMAS"/>
    <property type="match status" value="1"/>
</dbReference>